<reference evidence="1" key="2">
    <citation type="journal article" date="2024" name="Plant">
        <title>Genomic evolution and insights into agronomic trait innovations of Sesamum species.</title>
        <authorList>
            <person name="Miao H."/>
            <person name="Wang L."/>
            <person name="Qu L."/>
            <person name="Liu H."/>
            <person name="Sun Y."/>
            <person name="Le M."/>
            <person name="Wang Q."/>
            <person name="Wei S."/>
            <person name="Zheng Y."/>
            <person name="Lin W."/>
            <person name="Duan Y."/>
            <person name="Cao H."/>
            <person name="Xiong S."/>
            <person name="Wang X."/>
            <person name="Wei L."/>
            <person name="Li C."/>
            <person name="Ma Q."/>
            <person name="Ju M."/>
            <person name="Zhao R."/>
            <person name="Li G."/>
            <person name="Mu C."/>
            <person name="Tian Q."/>
            <person name="Mei H."/>
            <person name="Zhang T."/>
            <person name="Gao T."/>
            <person name="Zhang H."/>
        </authorList>
    </citation>
    <scope>NUCLEOTIDE SEQUENCE</scope>
    <source>
        <strain evidence="1">3651</strain>
    </source>
</reference>
<organism evidence="1 2">
    <name type="scientific">Sesamum alatum</name>
    <dbReference type="NCBI Taxonomy" id="300844"/>
    <lineage>
        <taxon>Eukaryota</taxon>
        <taxon>Viridiplantae</taxon>
        <taxon>Streptophyta</taxon>
        <taxon>Embryophyta</taxon>
        <taxon>Tracheophyta</taxon>
        <taxon>Spermatophyta</taxon>
        <taxon>Magnoliopsida</taxon>
        <taxon>eudicotyledons</taxon>
        <taxon>Gunneridae</taxon>
        <taxon>Pentapetalae</taxon>
        <taxon>asterids</taxon>
        <taxon>lamiids</taxon>
        <taxon>Lamiales</taxon>
        <taxon>Pedaliaceae</taxon>
        <taxon>Sesamum</taxon>
    </lineage>
</organism>
<keyword evidence="2" id="KW-1185">Reference proteome</keyword>
<dbReference type="EMBL" id="JACGWO010000007">
    <property type="protein sequence ID" value="KAK4423095.1"/>
    <property type="molecule type" value="Genomic_DNA"/>
</dbReference>
<accession>A0AAE2CI90</accession>
<dbReference type="Proteomes" id="UP001293254">
    <property type="component" value="Unassembled WGS sequence"/>
</dbReference>
<dbReference type="AlphaFoldDB" id="A0AAE2CI90"/>
<evidence type="ECO:0000313" key="2">
    <source>
        <dbReference type="Proteomes" id="UP001293254"/>
    </source>
</evidence>
<protein>
    <submittedName>
        <fullName evidence="1">Uncharacterized protein</fullName>
    </submittedName>
</protein>
<name>A0AAE2CI90_9LAMI</name>
<gene>
    <name evidence="1" type="ORF">Salat_1892100</name>
</gene>
<sequence length="106" mass="11981">MLQQRAKMQWLPNRDQCTRYFYWKIVARRAPQKSFRLPPLLESSGLSSSSLGKGATDMIRSIQTEEIRHAVFSIDENKAPGPNGDSTRIYKEAWGIIGEDIMGGGH</sequence>
<evidence type="ECO:0000313" key="1">
    <source>
        <dbReference type="EMBL" id="KAK4423095.1"/>
    </source>
</evidence>
<comment type="caution">
    <text evidence="1">The sequence shown here is derived from an EMBL/GenBank/DDBJ whole genome shotgun (WGS) entry which is preliminary data.</text>
</comment>
<proteinExistence type="predicted"/>
<reference evidence="1" key="1">
    <citation type="submission" date="2020-06" db="EMBL/GenBank/DDBJ databases">
        <authorList>
            <person name="Li T."/>
            <person name="Hu X."/>
            <person name="Zhang T."/>
            <person name="Song X."/>
            <person name="Zhang H."/>
            <person name="Dai N."/>
            <person name="Sheng W."/>
            <person name="Hou X."/>
            <person name="Wei L."/>
        </authorList>
    </citation>
    <scope>NUCLEOTIDE SEQUENCE</scope>
    <source>
        <strain evidence="1">3651</strain>
        <tissue evidence="1">Leaf</tissue>
    </source>
</reference>